<reference evidence="6" key="2">
    <citation type="submission" date="2011-01" db="EMBL/GenBank/DDBJ databases">
        <title>The Non-contiguous Finished genome of Clostridium papyrosolvens.</title>
        <authorList>
            <person name="Lucas S."/>
            <person name="Copeland A."/>
            <person name="Lapidus A."/>
            <person name="Cheng J.-F."/>
            <person name="Goodwin L."/>
            <person name="Pitluck S."/>
            <person name="Misra M."/>
            <person name="Chertkov O."/>
            <person name="Detter J.C."/>
            <person name="Han C."/>
            <person name="Tapia R."/>
            <person name="Land M."/>
            <person name="Hauser L."/>
            <person name="Kyrpides N."/>
            <person name="Ivanova N."/>
            <person name="Pagani I."/>
            <person name="Mouttaki H."/>
            <person name="He Z."/>
            <person name="Zhou J."/>
            <person name="Hemme C.L."/>
            <person name="Woyke T."/>
        </authorList>
    </citation>
    <scope>NUCLEOTIDE SEQUENCE [LARGE SCALE GENOMIC DNA]</scope>
    <source>
        <strain evidence="6">DSM 2782</strain>
    </source>
</reference>
<dbReference type="Gene3D" id="3.60.120.10">
    <property type="entry name" value="Anthranilate synthase"/>
    <property type="match status" value="1"/>
</dbReference>
<keyword evidence="3" id="KW-0460">Magnesium</keyword>
<dbReference type="SUPFAM" id="SSF56322">
    <property type="entry name" value="ADC synthase"/>
    <property type="match status" value="1"/>
</dbReference>
<gene>
    <name evidence="6" type="ORF">Cpap_1755</name>
</gene>
<dbReference type="eggNOG" id="COG0147">
    <property type="taxonomic scope" value="Bacteria"/>
</dbReference>
<dbReference type="STRING" id="588581.Cpap_1755"/>
<comment type="cofactor">
    <cofactor evidence="1">
        <name>Mg(2+)</name>
        <dbReference type="ChEBI" id="CHEBI:18420"/>
    </cofactor>
</comment>
<evidence type="ECO:0000259" key="5">
    <source>
        <dbReference type="Pfam" id="PF00425"/>
    </source>
</evidence>
<sequence length="450" mass="50221">MKNNSYFESTIEFHGDTYFIAAQIIDKELFENYLFYENNEDFSLGIGIYSLLTVDSEYTTININGDTQCFKNAVLSETIHKAFSLVTLKDWRAYGVANFGLARYNHNLPLLSEDKNLLKLFIPEIEVRFSKSKIILRAISEDKLQEIDVLIRNILNDTNSESSLAKRVAAQKLEVPEADTYNSHVYMELVAKAVKEINERRYQKVILSRKIPLNQEIDMVASFIAGRKVNSPARSFILSIDGLTATGFSPETVVEVDANGWVSTLPLAGTRSCGCSGEEQKKLKEELINDTKEIAEHAVSVKLAFEEMSCACEPETIAVSDFMSIANRGTVQHIASKLRGKLKAGYNSWHAFNSLFPAVTASGIPKSESIEAIGRLEPVPRNLYSGCVMTVDSDGAMDAALVLRTIYQKDKTAWLHAGAGIVKMSKPIRELEETREKLSSFSKNLLSLKQ</sequence>
<dbReference type="EMBL" id="ACXX02000007">
    <property type="protein sequence ID" value="EGD47562.1"/>
    <property type="molecule type" value="Genomic_DNA"/>
</dbReference>
<dbReference type="PANTHER" id="PTHR11236">
    <property type="entry name" value="AMINOBENZOATE/ANTHRANILATE SYNTHASE"/>
    <property type="match status" value="1"/>
</dbReference>
<feature type="domain" description="Chorismate-utilising enzyme C-terminal" evidence="5">
    <location>
        <begin position="184"/>
        <end position="437"/>
    </location>
</feature>
<dbReference type="Pfam" id="PF00425">
    <property type="entry name" value="Chorismate_bind"/>
    <property type="match status" value="1"/>
</dbReference>
<evidence type="ECO:0000313" key="6">
    <source>
        <dbReference type="EMBL" id="EGD47562.1"/>
    </source>
</evidence>
<evidence type="ECO:0000256" key="4">
    <source>
        <dbReference type="ARBA" id="ARBA00023239"/>
    </source>
</evidence>
<comment type="caution">
    <text evidence="6">The sequence shown here is derived from an EMBL/GenBank/DDBJ whole genome shotgun (WGS) entry which is preliminary data.</text>
</comment>
<evidence type="ECO:0000256" key="1">
    <source>
        <dbReference type="ARBA" id="ARBA00001946"/>
    </source>
</evidence>
<keyword evidence="4" id="KW-0456">Lyase</keyword>
<evidence type="ECO:0000256" key="2">
    <source>
        <dbReference type="ARBA" id="ARBA00022723"/>
    </source>
</evidence>
<dbReference type="InterPro" id="IPR019999">
    <property type="entry name" value="Anth_synth_I-like"/>
</dbReference>
<dbReference type="GO" id="GO:0016833">
    <property type="term" value="F:oxo-acid-lyase activity"/>
    <property type="evidence" value="ECO:0007669"/>
    <property type="project" value="InterPro"/>
</dbReference>
<reference evidence="6" key="1">
    <citation type="submission" date="2009-07" db="EMBL/GenBank/DDBJ databases">
        <authorList>
            <consortium name="US DOE Joint Genome Institute (JGI-PGF)"/>
            <person name="Lucas S."/>
            <person name="Copeland A."/>
            <person name="Lapidus A."/>
            <person name="Glavina del Rio T."/>
            <person name="Tice H."/>
            <person name="Bruce D."/>
            <person name="Goodwin L."/>
            <person name="Pitluck S."/>
            <person name="Larimer F."/>
            <person name="Land M.L."/>
            <person name="Mouttaki H."/>
            <person name="He Z."/>
            <person name="Zhou J."/>
            <person name="Hemme C.L."/>
        </authorList>
    </citation>
    <scope>NUCLEOTIDE SEQUENCE</scope>
    <source>
        <strain evidence="6">DSM 2782</strain>
    </source>
</reference>
<evidence type="ECO:0000256" key="3">
    <source>
        <dbReference type="ARBA" id="ARBA00022842"/>
    </source>
</evidence>
<keyword evidence="2" id="KW-0479">Metal-binding</keyword>
<keyword evidence="7" id="KW-1185">Reference proteome</keyword>
<dbReference type="PANTHER" id="PTHR11236:SF48">
    <property type="entry name" value="ISOCHORISMATE SYNTHASE MENF"/>
    <property type="match status" value="1"/>
</dbReference>
<dbReference type="InterPro" id="IPR015890">
    <property type="entry name" value="Chorismate_C"/>
</dbReference>
<evidence type="ECO:0000313" key="7">
    <source>
        <dbReference type="Proteomes" id="UP000003860"/>
    </source>
</evidence>
<dbReference type="PRINTS" id="PR00095">
    <property type="entry name" value="ANTSNTHASEI"/>
</dbReference>
<dbReference type="InterPro" id="IPR005801">
    <property type="entry name" value="ADC_synthase"/>
</dbReference>
<dbReference type="GO" id="GO:0046872">
    <property type="term" value="F:metal ion binding"/>
    <property type="evidence" value="ECO:0007669"/>
    <property type="project" value="UniProtKB-KW"/>
</dbReference>
<accession>F1TDC4</accession>
<dbReference type="GO" id="GO:0000162">
    <property type="term" value="P:L-tryptophan biosynthetic process"/>
    <property type="evidence" value="ECO:0007669"/>
    <property type="project" value="TreeGrafter"/>
</dbReference>
<dbReference type="Proteomes" id="UP000003860">
    <property type="component" value="Unassembled WGS sequence"/>
</dbReference>
<dbReference type="InterPro" id="IPR019996">
    <property type="entry name" value="Salicylate_synthase"/>
</dbReference>
<dbReference type="AlphaFoldDB" id="F1TDC4"/>
<dbReference type="NCBIfam" id="TIGR03494">
    <property type="entry name" value="salicyl_syn"/>
    <property type="match status" value="1"/>
</dbReference>
<name>F1TDC4_9FIRM</name>
<protein>
    <submittedName>
        <fullName evidence="6">Salicylate synthase</fullName>
    </submittedName>
</protein>
<dbReference type="GO" id="GO:0008909">
    <property type="term" value="F:isochorismate synthase activity"/>
    <property type="evidence" value="ECO:0007669"/>
    <property type="project" value="InterPro"/>
</dbReference>
<dbReference type="RefSeq" id="WP_004619460.1">
    <property type="nucleotide sequence ID" value="NZ_ACXX02000007.1"/>
</dbReference>
<organism evidence="6 7">
    <name type="scientific">Ruminiclostridium papyrosolvens DSM 2782</name>
    <dbReference type="NCBI Taxonomy" id="588581"/>
    <lineage>
        <taxon>Bacteria</taxon>
        <taxon>Bacillati</taxon>
        <taxon>Bacillota</taxon>
        <taxon>Clostridia</taxon>
        <taxon>Eubacteriales</taxon>
        <taxon>Oscillospiraceae</taxon>
        <taxon>Ruminiclostridium</taxon>
    </lineage>
</organism>
<proteinExistence type="predicted"/>